<gene>
    <name evidence="2" type="ORF">ENQ34_03230</name>
</gene>
<proteinExistence type="predicted"/>
<evidence type="ECO:0000313" key="2">
    <source>
        <dbReference type="EMBL" id="HEL65680.1"/>
    </source>
</evidence>
<dbReference type="CDD" id="cd09874">
    <property type="entry name" value="PIN_MT3492-like"/>
    <property type="match status" value="1"/>
</dbReference>
<dbReference type="AlphaFoldDB" id="A0A7C2IW01"/>
<dbReference type="SUPFAM" id="SSF88723">
    <property type="entry name" value="PIN domain-like"/>
    <property type="match status" value="1"/>
</dbReference>
<dbReference type="Gene3D" id="3.40.50.1010">
    <property type="entry name" value="5'-nuclease"/>
    <property type="match status" value="1"/>
</dbReference>
<reference evidence="2" key="1">
    <citation type="journal article" date="2020" name="mSystems">
        <title>Genome- and Community-Level Interaction Insights into Carbon Utilization and Element Cycling Functions of Hydrothermarchaeota in Hydrothermal Sediment.</title>
        <authorList>
            <person name="Zhou Z."/>
            <person name="Liu Y."/>
            <person name="Xu W."/>
            <person name="Pan J."/>
            <person name="Luo Z.H."/>
            <person name="Li M."/>
        </authorList>
    </citation>
    <scope>NUCLEOTIDE SEQUENCE [LARGE SCALE GENOMIC DNA]</scope>
    <source>
        <strain evidence="2">SpSt-300</strain>
    </source>
</reference>
<dbReference type="Pfam" id="PF01850">
    <property type="entry name" value="PIN"/>
    <property type="match status" value="1"/>
</dbReference>
<dbReference type="EMBL" id="DSMU01000206">
    <property type="protein sequence ID" value="HEL65680.1"/>
    <property type="molecule type" value="Genomic_DNA"/>
</dbReference>
<sequence>MDAYFLDTSALFKRYRPEEGSAAVEALFNQQAARFISEITLLEVLSNLRRLVDVDKIVTPEEFDTLRATFLKDIADENLEVVRLTSTIIVKSLVIASQRYITPIDAIQLATAVSMAETPVFVCADQKLLRLATEEGLEVLDVSRDVPAEK</sequence>
<accession>A0A7C2IW01</accession>
<organism evidence="2">
    <name type="scientific">Ammonifex degensii</name>
    <dbReference type="NCBI Taxonomy" id="42838"/>
    <lineage>
        <taxon>Bacteria</taxon>
        <taxon>Bacillati</taxon>
        <taxon>Bacillota</taxon>
        <taxon>Clostridia</taxon>
        <taxon>Thermoanaerobacterales</taxon>
        <taxon>Thermoanaerobacteraceae</taxon>
        <taxon>Ammonifex</taxon>
    </lineage>
</organism>
<evidence type="ECO:0000259" key="1">
    <source>
        <dbReference type="Pfam" id="PF01850"/>
    </source>
</evidence>
<comment type="caution">
    <text evidence="2">The sequence shown here is derived from an EMBL/GenBank/DDBJ whole genome shotgun (WGS) entry which is preliminary data.</text>
</comment>
<protein>
    <submittedName>
        <fullName evidence="2">PIN domain-containing protein</fullName>
    </submittedName>
</protein>
<dbReference type="InterPro" id="IPR029060">
    <property type="entry name" value="PIN-like_dom_sf"/>
</dbReference>
<name>A0A7C2IW01_9THEO</name>
<feature type="domain" description="PIN" evidence="1">
    <location>
        <begin position="4"/>
        <end position="131"/>
    </location>
</feature>
<dbReference type="InterPro" id="IPR002716">
    <property type="entry name" value="PIN_dom"/>
</dbReference>